<gene>
    <name evidence="1" type="ORF">F0Q45_04865</name>
</gene>
<reference evidence="1 2" key="1">
    <citation type="submission" date="2019-09" db="EMBL/GenBank/DDBJ databases">
        <title>Report of infection by Mycobacterium simiae a patient suffering from pulmonary tuberculosis.</title>
        <authorList>
            <person name="Mohanty P.S."/>
            <person name="Bansal A.K."/>
            <person name="Singh H."/>
            <person name="Sharma S."/>
            <person name="Patil S.A."/>
            <person name="Upadhaya P."/>
            <person name="Singh P.K."/>
            <person name="Kumar D."/>
            <person name="Kumar S."/>
            <person name="Singh R.K."/>
            <person name="Chaudhary B."/>
        </authorList>
    </citation>
    <scope>NUCLEOTIDE SEQUENCE [LARGE SCALE GENOMIC DNA]</scope>
    <source>
        <strain evidence="1 2">JAL-560-SIM</strain>
    </source>
</reference>
<dbReference type="RefSeq" id="WP_149652858.1">
    <property type="nucleotide sequence ID" value="NZ_VTZN01000017.1"/>
</dbReference>
<protein>
    <submittedName>
        <fullName evidence="1">PE family protein</fullName>
    </submittedName>
</protein>
<name>A0A5B1BTM5_MYCSI</name>
<evidence type="ECO:0000313" key="2">
    <source>
        <dbReference type="Proteomes" id="UP000324701"/>
    </source>
</evidence>
<organism evidence="1 2">
    <name type="scientific">Mycobacterium simiae</name>
    <name type="common">Mycobacterium habana</name>
    <dbReference type="NCBI Taxonomy" id="1784"/>
    <lineage>
        <taxon>Bacteria</taxon>
        <taxon>Bacillati</taxon>
        <taxon>Actinomycetota</taxon>
        <taxon>Actinomycetes</taxon>
        <taxon>Mycobacteriales</taxon>
        <taxon>Mycobacteriaceae</taxon>
        <taxon>Mycobacterium</taxon>
        <taxon>Mycobacterium simiae complex</taxon>
    </lineage>
</organism>
<keyword evidence="2" id="KW-1185">Reference proteome</keyword>
<sequence length="96" mass="9220">MTLRVVSEGSAAASVAAEALPTRFAAAHGVAAQLISAVVPPEVVGFSARGDQHTAVTAQGAEGLCRLGVGVVESGESYAAGDAAAASAFVNPGGLA</sequence>
<accession>A0A5B1BTM5</accession>
<proteinExistence type="predicted"/>
<comment type="caution">
    <text evidence="1">The sequence shown here is derived from an EMBL/GenBank/DDBJ whole genome shotgun (WGS) entry which is preliminary data.</text>
</comment>
<dbReference type="EMBL" id="VTZN01000017">
    <property type="protein sequence ID" value="KAA1251312.1"/>
    <property type="molecule type" value="Genomic_DNA"/>
</dbReference>
<dbReference type="Proteomes" id="UP000324701">
    <property type="component" value="Unassembled WGS sequence"/>
</dbReference>
<dbReference type="AlphaFoldDB" id="A0A5B1BTM5"/>
<evidence type="ECO:0000313" key="1">
    <source>
        <dbReference type="EMBL" id="KAA1251312.1"/>
    </source>
</evidence>